<dbReference type="KEGG" id="edi:EDI_051090"/>
<dbReference type="VEuPathDB" id="AmoebaDB:EDI_051090"/>
<keyword evidence="2" id="KW-1185">Reference proteome</keyword>
<name>B0ES92_ENTDS</name>
<dbReference type="Proteomes" id="UP000008076">
    <property type="component" value="Unassembled WGS sequence"/>
</dbReference>
<dbReference type="eggNOG" id="ENOG502RH8B">
    <property type="taxonomic scope" value="Eukaryota"/>
</dbReference>
<evidence type="ECO:0000313" key="1">
    <source>
        <dbReference type="EMBL" id="EDR22595.1"/>
    </source>
</evidence>
<dbReference type="EMBL" id="DS550623">
    <property type="protein sequence ID" value="EDR22595.1"/>
    <property type="molecule type" value="Genomic_DNA"/>
</dbReference>
<dbReference type="OrthoDB" id="10385275at2759"/>
<dbReference type="GeneID" id="5886148"/>
<dbReference type="OMA" id="ITHYDWE"/>
<reference evidence="2" key="1">
    <citation type="submission" date="2007-12" db="EMBL/GenBank/DDBJ databases">
        <title>Annotation of Entamoeba dispar SAW760.</title>
        <authorList>
            <person name="Lorenzi H."/>
            <person name="Inman J."/>
            <person name="Schobel S."/>
            <person name="Amedeo P."/>
            <person name="Caler E."/>
        </authorList>
    </citation>
    <scope>NUCLEOTIDE SEQUENCE [LARGE SCALE GENOMIC DNA]</scope>
    <source>
        <strain evidence="2">ATCC PRA-260 / SAW760</strain>
    </source>
</reference>
<proteinExistence type="predicted"/>
<accession>B0ES92</accession>
<protein>
    <submittedName>
        <fullName evidence="1">Uncharacterized protein</fullName>
    </submittedName>
</protein>
<evidence type="ECO:0000313" key="2">
    <source>
        <dbReference type="Proteomes" id="UP000008076"/>
    </source>
</evidence>
<dbReference type="AlphaFoldDB" id="B0ES92"/>
<sequence length="210" mass="24475">MCTSNETVKQIQYGNVVNVCGEVICYCVIPSQQNYLFQVPNYIVESQRIPLTGVYLIRSNQCQNATRIKQYNNLKSKEKELIKRAYTVSFLSWSLLSCGCEVQLQKCKKRSTKINPFVIEHVIHNGEIIFDIEIFKSHIDAQLSRQTIVNAMNYELISLLKQFGCEINYKTRGKSKYPLITITSYSLQGITHYDWEIIGKKYYYKLKQQI</sequence>
<organism evidence="2">
    <name type="scientific">Entamoeba dispar (strain ATCC PRA-260 / SAW760)</name>
    <dbReference type="NCBI Taxonomy" id="370354"/>
    <lineage>
        <taxon>Eukaryota</taxon>
        <taxon>Amoebozoa</taxon>
        <taxon>Evosea</taxon>
        <taxon>Archamoebae</taxon>
        <taxon>Mastigamoebida</taxon>
        <taxon>Entamoebidae</taxon>
        <taxon>Entamoeba</taxon>
    </lineage>
</organism>
<dbReference type="RefSeq" id="XP_001740957.1">
    <property type="nucleotide sequence ID" value="XM_001740905.1"/>
</dbReference>
<gene>
    <name evidence="1" type="ORF">EDI_051090</name>
</gene>